<accession>A0A2P4SIX8</accession>
<comment type="cofactor">
    <cofactor evidence="1">
        <name>Fe(2+)</name>
        <dbReference type="ChEBI" id="CHEBI:29033"/>
    </cofactor>
</comment>
<dbReference type="PANTHER" id="PTHR31212">
    <property type="entry name" value="ALPHA-KETOGLUTARATE-DEPENDENT DIOXYGENASE ALKB HOMOLOG 3"/>
    <property type="match status" value="1"/>
</dbReference>
<proteinExistence type="predicted"/>
<dbReference type="OrthoDB" id="545910at2759"/>
<evidence type="ECO:0000313" key="4">
    <source>
        <dbReference type="Proteomes" id="UP000237246"/>
    </source>
</evidence>
<dbReference type="PANTHER" id="PTHR31212:SF4">
    <property type="entry name" value="ALPHA-KETOGLUTARATE-DEPENDENT DIOXYGENASE ALKB HOMOLOG 3"/>
    <property type="match status" value="1"/>
</dbReference>
<dbReference type="GO" id="GO:0006307">
    <property type="term" value="P:DNA alkylation repair"/>
    <property type="evidence" value="ECO:0007669"/>
    <property type="project" value="InterPro"/>
</dbReference>
<dbReference type="InterPro" id="IPR032854">
    <property type="entry name" value="ALKBH3"/>
</dbReference>
<dbReference type="GO" id="GO:0005654">
    <property type="term" value="C:nucleoplasm"/>
    <property type="evidence" value="ECO:0007669"/>
    <property type="project" value="TreeGrafter"/>
</dbReference>
<dbReference type="GO" id="GO:0051213">
    <property type="term" value="F:dioxygenase activity"/>
    <property type="evidence" value="ECO:0007669"/>
    <property type="project" value="InterPro"/>
</dbReference>
<dbReference type="SUPFAM" id="SSF51197">
    <property type="entry name" value="Clavaminate synthase-like"/>
    <property type="match status" value="1"/>
</dbReference>
<reference evidence="3 4" key="1">
    <citation type="submission" date="2018-01" db="EMBL/GenBank/DDBJ databases">
        <title>Comparison of the Chinese Bamboo Partridge and Red Junglefowl genome sequences highlights the importance of demography in genome evolution.</title>
        <authorList>
            <person name="Tiley G.P."/>
            <person name="Kimball R.T."/>
            <person name="Braun E.L."/>
            <person name="Burleigh J.G."/>
        </authorList>
    </citation>
    <scope>NUCLEOTIDE SEQUENCE [LARGE SCALE GENOMIC DNA]</scope>
    <source>
        <strain evidence="3">RTK389</strain>
        <tissue evidence="3">Blood</tissue>
    </source>
</reference>
<dbReference type="Pfam" id="PF13532">
    <property type="entry name" value="2OG-FeII_Oxy_2"/>
    <property type="match status" value="1"/>
</dbReference>
<gene>
    <name evidence="3" type="ORF">CIB84_012203</name>
</gene>
<keyword evidence="4" id="KW-1185">Reference proteome</keyword>
<organism evidence="3 4">
    <name type="scientific">Bambusicola thoracicus</name>
    <name type="common">Chinese bamboo-partridge</name>
    <name type="synonym">Perdix thoracica</name>
    <dbReference type="NCBI Taxonomy" id="9083"/>
    <lineage>
        <taxon>Eukaryota</taxon>
        <taxon>Metazoa</taxon>
        <taxon>Chordata</taxon>
        <taxon>Craniata</taxon>
        <taxon>Vertebrata</taxon>
        <taxon>Euteleostomi</taxon>
        <taxon>Archelosauria</taxon>
        <taxon>Archosauria</taxon>
        <taxon>Dinosauria</taxon>
        <taxon>Saurischia</taxon>
        <taxon>Theropoda</taxon>
        <taxon>Coelurosauria</taxon>
        <taxon>Aves</taxon>
        <taxon>Neognathae</taxon>
        <taxon>Galloanserae</taxon>
        <taxon>Galliformes</taxon>
        <taxon>Phasianidae</taxon>
        <taxon>Perdicinae</taxon>
        <taxon>Bambusicola</taxon>
    </lineage>
</organism>
<feature type="non-terminal residue" evidence="3">
    <location>
        <position position="101"/>
    </location>
</feature>
<dbReference type="Proteomes" id="UP000237246">
    <property type="component" value="Unassembled WGS sequence"/>
</dbReference>
<dbReference type="EMBL" id="PPHD01044245">
    <property type="protein sequence ID" value="POI24048.1"/>
    <property type="molecule type" value="Genomic_DNA"/>
</dbReference>
<feature type="domain" description="Alpha-ketoglutarate-dependent dioxygenase AlkB-like" evidence="2">
    <location>
        <begin position="29"/>
        <end position="98"/>
    </location>
</feature>
<evidence type="ECO:0000259" key="2">
    <source>
        <dbReference type="Pfam" id="PF13532"/>
    </source>
</evidence>
<dbReference type="Gene3D" id="2.60.120.590">
    <property type="entry name" value="Alpha-ketoglutarate-dependent dioxygenase AlkB-like"/>
    <property type="match status" value="1"/>
</dbReference>
<comment type="caution">
    <text evidence="3">The sequence shown here is derived from an EMBL/GenBank/DDBJ whole genome shotgun (WGS) entry which is preliminary data.</text>
</comment>
<dbReference type="GO" id="GO:0005739">
    <property type="term" value="C:mitochondrion"/>
    <property type="evidence" value="ECO:0007669"/>
    <property type="project" value="TreeGrafter"/>
</dbReference>
<sequence>MGKDSGVHRFEPFFLLAYIVLKSTLTDESHDWHPVLTMLKEQIEEFTGHTFNSLLCNLYRNEKDSVDWHSDDEPSLGENPIIASLSFGATRTFEMRKKPSP</sequence>
<dbReference type="InterPro" id="IPR027450">
    <property type="entry name" value="AlkB-like"/>
</dbReference>
<dbReference type="AlphaFoldDB" id="A0A2P4SIX8"/>
<protein>
    <recommendedName>
        <fullName evidence="2">Alpha-ketoglutarate-dependent dioxygenase AlkB-like domain-containing protein</fullName>
    </recommendedName>
</protein>
<name>A0A2P4SIX8_BAMTH</name>
<evidence type="ECO:0000313" key="3">
    <source>
        <dbReference type="EMBL" id="POI24048.1"/>
    </source>
</evidence>
<evidence type="ECO:0000256" key="1">
    <source>
        <dbReference type="ARBA" id="ARBA00001954"/>
    </source>
</evidence>
<dbReference type="InterPro" id="IPR037151">
    <property type="entry name" value="AlkB-like_sf"/>
</dbReference>